<accession>Q24969</accession>
<dbReference type="SUPFAM" id="SSF57184">
    <property type="entry name" value="Growth factor receptor domain"/>
    <property type="match status" value="1"/>
</dbReference>
<dbReference type="InterPro" id="IPR009030">
    <property type="entry name" value="Growth_fac_rcpt_cys_sf"/>
</dbReference>
<organism evidence="2">
    <name type="scientific">Giardia intestinalis</name>
    <name type="common">Giardia lamblia</name>
    <dbReference type="NCBI Taxonomy" id="5741"/>
    <lineage>
        <taxon>Eukaryota</taxon>
        <taxon>Metamonada</taxon>
        <taxon>Diplomonadida</taxon>
        <taxon>Hexamitidae</taxon>
        <taxon>Giardiinae</taxon>
        <taxon>Giardia</taxon>
    </lineage>
</organism>
<name>Q24969_GIAIN</name>
<feature type="non-terminal residue" evidence="2">
    <location>
        <position position="1"/>
    </location>
</feature>
<sequence length="167" mass="17671">STLCRVRSRPDKGGGHVPRLRGGLRALRGLVQTRAPRPCARCDGGVCTSCKRGWHLAGDRCLACPPLCAACSSAASCLACADGYFQRRPSEAPGTVCPATRRRPRGFGWQASTGAGSARRRHGQAPSSASVVRTEISPWRTTAEARRSSVASAQARSQGSPLAWPFL</sequence>
<dbReference type="EMBL" id="U10907">
    <property type="protein sequence ID" value="AAA19317.1"/>
    <property type="molecule type" value="Unassigned_DNA"/>
</dbReference>
<evidence type="ECO:0000313" key="2">
    <source>
        <dbReference type="EMBL" id="AAA19317.1"/>
    </source>
</evidence>
<feature type="compositionally biased region" description="Low complexity" evidence="1">
    <location>
        <begin position="148"/>
        <end position="160"/>
    </location>
</feature>
<feature type="region of interest" description="Disordered" evidence="1">
    <location>
        <begin position="147"/>
        <end position="167"/>
    </location>
</feature>
<proteinExistence type="predicted"/>
<reference evidence="2" key="1">
    <citation type="submission" date="1994-06" db="EMBL/GenBank/DDBJ databases">
        <title>Genomic DNA encoding peptide with similarity to Giardia lamblia trophozoites surface antigens.</title>
        <authorList>
            <person name="Hilario E."/>
            <person name="Gogarten J."/>
        </authorList>
    </citation>
    <scope>NUCLEOTIDE SEQUENCE</scope>
    <source>
        <strain evidence="2">WB</strain>
    </source>
</reference>
<dbReference type="AlphaFoldDB" id="Q24969"/>
<feature type="region of interest" description="Disordered" evidence="1">
    <location>
        <begin position="108"/>
        <end position="133"/>
    </location>
</feature>
<protein>
    <submittedName>
        <fullName evidence="2">Giardia lamblia WB putative surface antigen</fullName>
    </submittedName>
</protein>
<evidence type="ECO:0000256" key="1">
    <source>
        <dbReference type="SAM" id="MobiDB-lite"/>
    </source>
</evidence>